<dbReference type="EMBL" id="JAVDQG010000001">
    <property type="protein sequence ID" value="MDR6224294.1"/>
    <property type="molecule type" value="Genomic_DNA"/>
</dbReference>
<evidence type="ECO:0000259" key="1">
    <source>
        <dbReference type="Pfam" id="PF03445"/>
    </source>
</evidence>
<dbReference type="CDD" id="cd05401">
    <property type="entry name" value="NT_GlnE_GlnD_like"/>
    <property type="match status" value="1"/>
</dbReference>
<name>A0ABU1IJX7_9BACL</name>
<feature type="domain" description="DUF294" evidence="2">
    <location>
        <begin position="192"/>
        <end position="314"/>
    </location>
</feature>
<evidence type="ECO:0000259" key="2">
    <source>
        <dbReference type="Pfam" id="PF10335"/>
    </source>
</evidence>
<evidence type="ECO:0000313" key="3">
    <source>
        <dbReference type="EMBL" id="MDR6224294.1"/>
    </source>
</evidence>
<protein>
    <submittedName>
        <fullName evidence="3">CBS domain-containing protein</fullName>
    </submittedName>
</protein>
<gene>
    <name evidence="3" type="ORF">JOE21_000282</name>
</gene>
<dbReference type="Proteomes" id="UP001185012">
    <property type="component" value="Unassembled WGS sequence"/>
</dbReference>
<accession>A0ABU1IJX7</accession>
<dbReference type="RefSeq" id="WP_309861426.1">
    <property type="nucleotide sequence ID" value="NZ_JAVDQG010000001.1"/>
</dbReference>
<feature type="domain" description="Protein-PII uridylyltransferase N-terminal" evidence="1">
    <location>
        <begin position="16"/>
        <end position="146"/>
    </location>
</feature>
<dbReference type="InterPro" id="IPR018821">
    <property type="entry name" value="DUF294_put_nucleoTrafse_sb-bd"/>
</dbReference>
<organism evidence="3 4">
    <name type="scientific">Desmospora profundinema</name>
    <dbReference type="NCBI Taxonomy" id="1571184"/>
    <lineage>
        <taxon>Bacteria</taxon>
        <taxon>Bacillati</taxon>
        <taxon>Bacillota</taxon>
        <taxon>Bacilli</taxon>
        <taxon>Bacillales</taxon>
        <taxon>Thermoactinomycetaceae</taxon>
        <taxon>Desmospora</taxon>
    </lineage>
</organism>
<evidence type="ECO:0000313" key="4">
    <source>
        <dbReference type="Proteomes" id="UP001185012"/>
    </source>
</evidence>
<reference evidence="3 4" key="1">
    <citation type="submission" date="2023-07" db="EMBL/GenBank/DDBJ databases">
        <title>Genomic Encyclopedia of Type Strains, Phase IV (KMG-IV): sequencing the most valuable type-strain genomes for metagenomic binning, comparative biology and taxonomic classification.</title>
        <authorList>
            <person name="Goeker M."/>
        </authorList>
    </citation>
    <scope>NUCLEOTIDE SEQUENCE [LARGE SCALE GENOMIC DNA]</scope>
    <source>
        <strain evidence="3 4">DSM 45903</strain>
    </source>
</reference>
<dbReference type="Pfam" id="PF03445">
    <property type="entry name" value="DUF294"/>
    <property type="match status" value="1"/>
</dbReference>
<dbReference type="Pfam" id="PF10335">
    <property type="entry name" value="DUF294_C"/>
    <property type="match status" value="1"/>
</dbReference>
<comment type="caution">
    <text evidence="3">The sequence shown here is derived from an EMBL/GenBank/DDBJ whole genome shotgun (WGS) entry which is preliminary data.</text>
</comment>
<keyword evidence="4" id="KW-1185">Reference proteome</keyword>
<sequence>MNPAFWLEQHRGWGRWVKECLDENGEVIGIQSALQAKHDHLYQQVWEWAANQARSKGDFVPSSGSWFMMGSAGREEAPLWTDQDHGILLADDEDRERVTAFTHLLVEGLQQAGYPRCPGKVMASESIWQGTRREWKSRLEKWFAGNSRDDARYLMIAADARVVAGEREWIKEWRNHFFQLASRYPHVLRREADRRSRTPLGLWGRLHRERYGVLAGKVPIKEGGYLLMVDALRLWSLVHEVKETSTRQRIRGVGNCLGWSRQRVEALTDALDVFLEFRLCGSLEEEGNPNYVDPAQHPSKRIQRLKKAFSLSRDIWREVGRDLDRLAAEIGDQRL</sequence>
<dbReference type="InterPro" id="IPR005105">
    <property type="entry name" value="GlnD_Uridyltrans_N"/>
</dbReference>
<proteinExistence type="predicted"/>